<dbReference type="Pfam" id="PF25182">
    <property type="entry name" value="NonGDSL"/>
    <property type="match status" value="1"/>
</dbReference>
<feature type="chain" id="PRO_5046409368" evidence="1">
    <location>
        <begin position="24"/>
        <end position="245"/>
    </location>
</feature>
<dbReference type="EC" id="3.1.-.-" evidence="2"/>
<reference evidence="2 3" key="1">
    <citation type="submission" date="2023-11" db="EMBL/GenBank/DDBJ databases">
        <title>Arctic aerobic anoxygenic photoheterotroph Sediminicoccus rosea KRV36 adapts its photosynthesis to long days of polar summer.</title>
        <authorList>
            <person name="Tomasch J."/>
            <person name="Kopejtka K."/>
            <person name="Bily T."/>
            <person name="Gardiner A.T."/>
            <person name="Gardian Z."/>
            <person name="Shivaramu S."/>
            <person name="Koblizek M."/>
            <person name="Engelhardt F."/>
            <person name="Kaftan D."/>
        </authorList>
    </citation>
    <scope>NUCLEOTIDE SEQUENCE [LARGE SCALE GENOMIC DNA]</scope>
    <source>
        <strain evidence="2 3">R-30</strain>
    </source>
</reference>
<proteinExistence type="predicted"/>
<dbReference type="RefSeq" id="WP_318647370.1">
    <property type="nucleotide sequence ID" value="NZ_CP137852.1"/>
</dbReference>
<dbReference type="InterPro" id="IPR036514">
    <property type="entry name" value="SGNH_hydro_sf"/>
</dbReference>
<feature type="signal peptide" evidence="1">
    <location>
        <begin position="1"/>
        <end position="23"/>
    </location>
</feature>
<dbReference type="SUPFAM" id="SSF52266">
    <property type="entry name" value="SGNH hydrolase"/>
    <property type="match status" value="1"/>
</dbReference>
<dbReference type="CDD" id="cd00229">
    <property type="entry name" value="SGNH_hydrolase"/>
    <property type="match status" value="1"/>
</dbReference>
<dbReference type="Gene3D" id="3.40.50.1110">
    <property type="entry name" value="SGNH hydrolase"/>
    <property type="match status" value="1"/>
</dbReference>
<dbReference type="EMBL" id="CP137852">
    <property type="protein sequence ID" value="WPB83392.1"/>
    <property type="molecule type" value="Genomic_DNA"/>
</dbReference>
<evidence type="ECO:0000313" key="3">
    <source>
        <dbReference type="Proteomes" id="UP001305521"/>
    </source>
</evidence>
<gene>
    <name evidence="2" type="ORF">R9Z33_14915</name>
</gene>
<accession>A0ABZ0PD36</accession>
<keyword evidence="3" id="KW-1185">Reference proteome</keyword>
<keyword evidence="2" id="KW-0378">Hydrolase</keyword>
<dbReference type="GO" id="GO:0016787">
    <property type="term" value="F:hydrolase activity"/>
    <property type="evidence" value="ECO:0007669"/>
    <property type="project" value="UniProtKB-KW"/>
</dbReference>
<protein>
    <submittedName>
        <fullName evidence="2">SGNH/GDSL hydrolase family protein</fullName>
        <ecNumber evidence="2">3.1.-.-</ecNumber>
    </submittedName>
</protein>
<dbReference type="InterPro" id="IPR057572">
    <property type="entry name" value="NonGDSL"/>
</dbReference>
<sequence>MRLPALAALALLAAIAAPPPARAITCDVPPEVLSAARPLPATARALQQGSLRVLILGSGSITGPGASGPDAAWPARLQALLAARFPGRSVEIALRGGRGITVHDHQALLRESLAAETPALVLWQAGTVEAVRGLDPDDMGEAMRLGLERIRRRGADIIILDQQYSRFLRANANIDPYRDKLRLVAAASSAPLFRRYDLMQHWVETGALDLERTARADRGAATDRLNDCLARALVELIAQGVAEAR</sequence>
<dbReference type="Proteomes" id="UP001305521">
    <property type="component" value="Chromosome"/>
</dbReference>
<evidence type="ECO:0000313" key="2">
    <source>
        <dbReference type="EMBL" id="WPB83392.1"/>
    </source>
</evidence>
<keyword evidence="1" id="KW-0732">Signal</keyword>
<organism evidence="2 3">
    <name type="scientific">Sediminicoccus rosea</name>
    <dbReference type="NCBI Taxonomy" id="1225128"/>
    <lineage>
        <taxon>Bacteria</taxon>
        <taxon>Pseudomonadati</taxon>
        <taxon>Pseudomonadota</taxon>
        <taxon>Alphaproteobacteria</taxon>
        <taxon>Acetobacterales</taxon>
        <taxon>Roseomonadaceae</taxon>
        <taxon>Sediminicoccus</taxon>
    </lineage>
</organism>
<name>A0ABZ0PD36_9PROT</name>
<evidence type="ECO:0000256" key="1">
    <source>
        <dbReference type="SAM" id="SignalP"/>
    </source>
</evidence>